<evidence type="ECO:0000313" key="1">
    <source>
        <dbReference type="EMBL" id="MCI81707.1"/>
    </source>
</evidence>
<dbReference type="EMBL" id="LXQA011025638">
    <property type="protein sequence ID" value="MCI81707.1"/>
    <property type="molecule type" value="Genomic_DNA"/>
</dbReference>
<feature type="non-terminal residue" evidence="1">
    <location>
        <position position="1"/>
    </location>
</feature>
<dbReference type="Proteomes" id="UP000265520">
    <property type="component" value="Unassembled WGS sequence"/>
</dbReference>
<keyword evidence="2" id="KW-1185">Reference proteome</keyword>
<comment type="caution">
    <text evidence="1">The sequence shown here is derived from an EMBL/GenBank/DDBJ whole genome shotgun (WGS) entry which is preliminary data.</text>
</comment>
<organism evidence="1 2">
    <name type="scientific">Trifolium medium</name>
    <dbReference type="NCBI Taxonomy" id="97028"/>
    <lineage>
        <taxon>Eukaryota</taxon>
        <taxon>Viridiplantae</taxon>
        <taxon>Streptophyta</taxon>
        <taxon>Embryophyta</taxon>
        <taxon>Tracheophyta</taxon>
        <taxon>Spermatophyta</taxon>
        <taxon>Magnoliopsida</taxon>
        <taxon>eudicotyledons</taxon>
        <taxon>Gunneridae</taxon>
        <taxon>Pentapetalae</taxon>
        <taxon>rosids</taxon>
        <taxon>fabids</taxon>
        <taxon>Fabales</taxon>
        <taxon>Fabaceae</taxon>
        <taxon>Papilionoideae</taxon>
        <taxon>50 kb inversion clade</taxon>
        <taxon>NPAAA clade</taxon>
        <taxon>Hologalegina</taxon>
        <taxon>IRL clade</taxon>
        <taxon>Trifolieae</taxon>
        <taxon>Trifolium</taxon>
    </lineage>
</organism>
<evidence type="ECO:0000313" key="2">
    <source>
        <dbReference type="Proteomes" id="UP000265520"/>
    </source>
</evidence>
<proteinExistence type="predicted"/>
<reference evidence="1 2" key="1">
    <citation type="journal article" date="2018" name="Front. Plant Sci.">
        <title>Red Clover (Trifolium pratense) and Zigzag Clover (T. medium) - A Picture of Genomic Similarities and Differences.</title>
        <authorList>
            <person name="Dluhosova J."/>
            <person name="Istvanek J."/>
            <person name="Nedelnik J."/>
            <person name="Repkova J."/>
        </authorList>
    </citation>
    <scope>NUCLEOTIDE SEQUENCE [LARGE SCALE GENOMIC DNA]</scope>
    <source>
        <strain evidence="2">cv. 10/8</strain>
        <tissue evidence="1">Leaf</tissue>
    </source>
</reference>
<accession>A0A392V0Q4</accession>
<name>A0A392V0Q4_9FABA</name>
<protein>
    <submittedName>
        <fullName evidence="1">Uncharacterized protein</fullName>
    </submittedName>
</protein>
<dbReference type="AlphaFoldDB" id="A0A392V0Q4"/>
<sequence>TGPVQSRFFRFTGPTTGLSDSHRVLPVFKQNRFSMLTNPPTTSVHDPTGQTGQSGPVFKTMVLSYGTS</sequence>